<dbReference type="PANTHER" id="PTHR35008:SF8">
    <property type="entry name" value="ALCOHOL DEHYDROGENASE CYTOCHROME C SUBUNIT"/>
    <property type="match status" value="1"/>
</dbReference>
<keyword evidence="8" id="KW-0812">Transmembrane</keyword>
<evidence type="ECO:0000256" key="6">
    <source>
        <dbReference type="PROSITE-ProRule" id="PRU00433"/>
    </source>
</evidence>
<feature type="domain" description="Cytochrome c" evidence="9">
    <location>
        <begin position="71"/>
        <end position="161"/>
    </location>
</feature>
<feature type="compositionally biased region" description="Acidic residues" evidence="7">
    <location>
        <begin position="189"/>
        <end position="198"/>
    </location>
</feature>
<dbReference type="Proteomes" id="UP000479335">
    <property type="component" value="Unassembled WGS sequence"/>
</dbReference>
<evidence type="ECO:0000256" key="8">
    <source>
        <dbReference type="SAM" id="Phobius"/>
    </source>
</evidence>
<dbReference type="PANTHER" id="PTHR35008">
    <property type="entry name" value="BLL4482 PROTEIN-RELATED"/>
    <property type="match status" value="1"/>
</dbReference>
<evidence type="ECO:0000313" key="10">
    <source>
        <dbReference type="EMBL" id="MYM22631.1"/>
    </source>
</evidence>
<evidence type="ECO:0000256" key="7">
    <source>
        <dbReference type="SAM" id="MobiDB-lite"/>
    </source>
</evidence>
<dbReference type="Pfam" id="PF00034">
    <property type="entry name" value="Cytochrom_C"/>
    <property type="match status" value="1"/>
</dbReference>
<dbReference type="InterPro" id="IPR036909">
    <property type="entry name" value="Cyt_c-like_dom_sf"/>
</dbReference>
<evidence type="ECO:0000256" key="2">
    <source>
        <dbReference type="ARBA" id="ARBA00022617"/>
    </source>
</evidence>
<keyword evidence="3 6" id="KW-0479">Metal-binding</keyword>
<keyword evidence="8" id="KW-0472">Membrane</keyword>
<organism evidence="10 11">
    <name type="scientific">Duganella flavida</name>
    <dbReference type="NCBI Taxonomy" id="2692175"/>
    <lineage>
        <taxon>Bacteria</taxon>
        <taxon>Pseudomonadati</taxon>
        <taxon>Pseudomonadota</taxon>
        <taxon>Betaproteobacteria</taxon>
        <taxon>Burkholderiales</taxon>
        <taxon>Oxalobacteraceae</taxon>
        <taxon>Telluria group</taxon>
        <taxon>Duganella</taxon>
    </lineage>
</organism>
<reference evidence="10 11" key="1">
    <citation type="submission" date="2019-12" db="EMBL/GenBank/DDBJ databases">
        <title>Novel species isolated from a subtropical stream in China.</title>
        <authorList>
            <person name="Lu H."/>
        </authorList>
    </citation>
    <scope>NUCLEOTIDE SEQUENCE [LARGE SCALE GENOMIC DNA]</scope>
    <source>
        <strain evidence="10 11">FT135W</strain>
    </source>
</reference>
<dbReference type="PRINTS" id="PR00605">
    <property type="entry name" value="CYTCHROMECIC"/>
</dbReference>
<gene>
    <name evidence="10" type="ORF">GTP46_08230</name>
</gene>
<evidence type="ECO:0000256" key="1">
    <source>
        <dbReference type="ARBA" id="ARBA00022448"/>
    </source>
</evidence>
<dbReference type="Gene3D" id="1.10.760.10">
    <property type="entry name" value="Cytochrome c-like domain"/>
    <property type="match status" value="1"/>
</dbReference>
<evidence type="ECO:0000259" key="9">
    <source>
        <dbReference type="PROSITE" id="PS51007"/>
    </source>
</evidence>
<dbReference type="AlphaFoldDB" id="A0A6L8KDW9"/>
<evidence type="ECO:0000313" key="11">
    <source>
        <dbReference type="Proteomes" id="UP000479335"/>
    </source>
</evidence>
<dbReference type="GO" id="GO:0009055">
    <property type="term" value="F:electron transfer activity"/>
    <property type="evidence" value="ECO:0007669"/>
    <property type="project" value="InterPro"/>
</dbReference>
<keyword evidence="4" id="KW-0249">Electron transport</keyword>
<feature type="region of interest" description="Disordered" evidence="7">
    <location>
        <begin position="179"/>
        <end position="198"/>
    </location>
</feature>
<name>A0A6L8KDW9_9BURK</name>
<evidence type="ECO:0000256" key="4">
    <source>
        <dbReference type="ARBA" id="ARBA00022982"/>
    </source>
</evidence>
<dbReference type="GO" id="GO:0005506">
    <property type="term" value="F:iron ion binding"/>
    <property type="evidence" value="ECO:0007669"/>
    <property type="project" value="InterPro"/>
</dbReference>
<feature type="transmembrane region" description="Helical" evidence="8">
    <location>
        <begin position="27"/>
        <end position="44"/>
    </location>
</feature>
<dbReference type="RefSeq" id="WP_161006130.1">
    <property type="nucleotide sequence ID" value="NZ_WWCN01000004.1"/>
</dbReference>
<keyword evidence="2 6" id="KW-0349">Heme</keyword>
<dbReference type="InterPro" id="IPR009056">
    <property type="entry name" value="Cyt_c-like_dom"/>
</dbReference>
<proteinExistence type="predicted"/>
<accession>A0A6L8KDW9</accession>
<sequence length="198" mass="21180">MIEQPNNDARKRENPDPHEQNRPVPKLVLLVAAIMLTWAVTYIFTQQNDDAPELGDHRTMATLEGKPAGAPGAADGAQVYAANCVACHQATGAGLPGVFPPLAGSEWVLAADKLPVNILLHGITGKLTVKDSAYNGQMPAFKDKLSDAEIAAVLNYVRSNFGNGAGKITAAIVRAERDAGKERKNSWNGDEDLNQLKQ</sequence>
<evidence type="ECO:0000256" key="3">
    <source>
        <dbReference type="ARBA" id="ARBA00022723"/>
    </source>
</evidence>
<dbReference type="PROSITE" id="PS51007">
    <property type="entry name" value="CYTC"/>
    <property type="match status" value="1"/>
</dbReference>
<evidence type="ECO:0000256" key="5">
    <source>
        <dbReference type="ARBA" id="ARBA00023004"/>
    </source>
</evidence>
<keyword evidence="5 6" id="KW-0408">Iron</keyword>
<dbReference type="GO" id="GO:0020037">
    <property type="term" value="F:heme binding"/>
    <property type="evidence" value="ECO:0007669"/>
    <property type="project" value="InterPro"/>
</dbReference>
<feature type="compositionally biased region" description="Basic and acidic residues" evidence="7">
    <location>
        <begin position="8"/>
        <end position="21"/>
    </location>
</feature>
<comment type="caution">
    <text evidence="10">The sequence shown here is derived from an EMBL/GenBank/DDBJ whole genome shotgun (WGS) entry which is preliminary data.</text>
</comment>
<dbReference type="SUPFAM" id="SSF46626">
    <property type="entry name" value="Cytochrome c"/>
    <property type="match status" value="1"/>
</dbReference>
<protein>
    <submittedName>
        <fullName evidence="10">C-type cytochrome</fullName>
    </submittedName>
</protein>
<feature type="region of interest" description="Disordered" evidence="7">
    <location>
        <begin position="1"/>
        <end position="22"/>
    </location>
</feature>
<dbReference type="InterPro" id="IPR008168">
    <property type="entry name" value="Cyt_C_IC"/>
</dbReference>
<dbReference type="InterPro" id="IPR051459">
    <property type="entry name" value="Cytochrome_c-type_DH"/>
</dbReference>
<keyword evidence="11" id="KW-1185">Reference proteome</keyword>
<keyword evidence="8" id="KW-1133">Transmembrane helix</keyword>
<keyword evidence="1" id="KW-0813">Transport</keyword>
<dbReference type="EMBL" id="WWCN01000004">
    <property type="protein sequence ID" value="MYM22631.1"/>
    <property type="molecule type" value="Genomic_DNA"/>
</dbReference>